<keyword evidence="2" id="KW-1185">Reference proteome</keyword>
<sequence length="306" mass="32700">MPASEQPRTRLEELLQRRHWTVDDLRRRFAQAQAFSLLNGRHPAARTRELYLLAGVASGLMARASHDLGASREAMTQARATYACADNAGHDGLRTWARGLQALIAYWAGNPAESVSYSQRGTPAASRTPSTAAVWLASLEARSLAALGHWSEVHSAVDRANKSRDHATGDELDDLGGLCTFTRARQLYYAADALAWSAAEADQAEARAVAAVDAYAVVPEAARAFGDHAGTRCALAITRISRGDVEGAAHAVATVLDMPPAQRTYGIVTSVGHVQRALAIVAGGSAGSELTDRLRDFTTRRMAIPS</sequence>
<dbReference type="OrthoDB" id="4518481at2"/>
<gene>
    <name evidence="1" type="ORF">CLV68_1075</name>
</gene>
<evidence type="ECO:0000313" key="1">
    <source>
        <dbReference type="EMBL" id="RLK60566.1"/>
    </source>
</evidence>
<dbReference type="AlphaFoldDB" id="A0A421B7T4"/>
<protein>
    <recommendedName>
        <fullName evidence="3">XRE family transcriptional regulator</fullName>
    </recommendedName>
</protein>
<name>A0A421B7T4_9PSEU</name>
<proteinExistence type="predicted"/>
<dbReference type="Proteomes" id="UP000282454">
    <property type="component" value="Unassembled WGS sequence"/>
</dbReference>
<evidence type="ECO:0008006" key="3">
    <source>
        <dbReference type="Google" id="ProtNLM"/>
    </source>
</evidence>
<organism evidence="1 2">
    <name type="scientific">Actinokineospora cianjurensis</name>
    <dbReference type="NCBI Taxonomy" id="585224"/>
    <lineage>
        <taxon>Bacteria</taxon>
        <taxon>Bacillati</taxon>
        <taxon>Actinomycetota</taxon>
        <taxon>Actinomycetes</taxon>
        <taxon>Pseudonocardiales</taxon>
        <taxon>Pseudonocardiaceae</taxon>
        <taxon>Actinokineospora</taxon>
    </lineage>
</organism>
<accession>A0A421B7T4</accession>
<comment type="caution">
    <text evidence="1">The sequence shown here is derived from an EMBL/GenBank/DDBJ whole genome shotgun (WGS) entry which is preliminary data.</text>
</comment>
<reference evidence="1 2" key="1">
    <citation type="submission" date="2018-10" db="EMBL/GenBank/DDBJ databases">
        <title>Genomic Encyclopedia of Archaeal and Bacterial Type Strains, Phase II (KMG-II): from individual species to whole genera.</title>
        <authorList>
            <person name="Goeker M."/>
        </authorList>
    </citation>
    <scope>NUCLEOTIDE SEQUENCE [LARGE SCALE GENOMIC DNA]</scope>
    <source>
        <strain evidence="1 2">DSM 45657</strain>
    </source>
</reference>
<dbReference type="EMBL" id="RCDD01000001">
    <property type="protein sequence ID" value="RLK60566.1"/>
    <property type="molecule type" value="Genomic_DNA"/>
</dbReference>
<evidence type="ECO:0000313" key="2">
    <source>
        <dbReference type="Proteomes" id="UP000282454"/>
    </source>
</evidence>
<dbReference type="RefSeq" id="WP_147459882.1">
    <property type="nucleotide sequence ID" value="NZ_RCDD01000001.1"/>
</dbReference>